<proteinExistence type="predicted"/>
<sequence length="124" mass="14051">MIKLTKTELCNLSLSDYSISSMTLSEDRKTVVLHTDGATLFSMKEVKDIFRCCELIIASPNEIKISRYYHEEGKWVDDIVGEVLKDVCELLIDDDVFLRGFGLTTGMWLEVKISNPTEVTAILN</sequence>
<comment type="caution">
    <text evidence="1">The sequence shown here is derived from an EMBL/GenBank/DDBJ whole genome shotgun (WGS) entry which is preliminary data.</text>
</comment>
<accession>A0AAW3EFH0</accession>
<dbReference type="Proteomes" id="UP000029257">
    <property type="component" value="Unassembled WGS sequence"/>
</dbReference>
<evidence type="ECO:0000313" key="4">
    <source>
        <dbReference type="Proteomes" id="UP000029436"/>
    </source>
</evidence>
<dbReference type="AlphaFoldDB" id="A0AAW3EFH0"/>
<dbReference type="Proteomes" id="UP000029436">
    <property type="component" value="Unassembled WGS sequence"/>
</dbReference>
<dbReference type="EMBL" id="JQOH01000008">
    <property type="protein sequence ID" value="KGA27275.1"/>
    <property type="molecule type" value="Genomic_DNA"/>
</dbReference>
<keyword evidence="4" id="KW-1185">Reference proteome</keyword>
<dbReference type="RefSeq" id="WP_005968373.1">
    <property type="nucleotide sequence ID" value="NZ_JQHP01000009.1"/>
</dbReference>
<name>A0AAW3EFH0_9GAMM</name>
<reference evidence="3 4" key="1">
    <citation type="submission" date="2014-08" db="EMBL/GenBank/DDBJ databases">
        <title>Genome sequences of NCPPB Pectobacterium isolates.</title>
        <authorList>
            <person name="Glover R.H."/>
            <person name="Sapp M."/>
            <person name="Elphinstone J."/>
        </authorList>
    </citation>
    <scope>NUCLEOTIDE SEQUENCE [LARGE SCALE GENOMIC DNA]</scope>
    <source>
        <strain evidence="1 3">NCPPB 3701</strain>
        <strain evidence="2 4">NCPPB3702</strain>
    </source>
</reference>
<evidence type="ECO:0000313" key="1">
    <source>
        <dbReference type="EMBL" id="KFX04141.1"/>
    </source>
</evidence>
<evidence type="ECO:0000313" key="3">
    <source>
        <dbReference type="Proteomes" id="UP000029257"/>
    </source>
</evidence>
<organism evidence="1 3">
    <name type="scientific">Pectobacterium wasabiae</name>
    <dbReference type="NCBI Taxonomy" id="55208"/>
    <lineage>
        <taxon>Bacteria</taxon>
        <taxon>Pseudomonadati</taxon>
        <taxon>Pseudomonadota</taxon>
        <taxon>Gammaproteobacteria</taxon>
        <taxon>Enterobacterales</taxon>
        <taxon>Pectobacteriaceae</taxon>
        <taxon>Pectobacterium</taxon>
    </lineage>
</organism>
<dbReference type="EMBL" id="JQHP01000009">
    <property type="protein sequence ID" value="KFX04141.1"/>
    <property type="molecule type" value="Genomic_DNA"/>
</dbReference>
<gene>
    <name evidence="1" type="ORF">JV38_16620</name>
    <name evidence="2" type="ORF">KU73_16610</name>
</gene>
<protein>
    <submittedName>
        <fullName evidence="1">Uncharacterized protein</fullName>
    </submittedName>
</protein>
<evidence type="ECO:0000313" key="2">
    <source>
        <dbReference type="EMBL" id="KGA27275.1"/>
    </source>
</evidence>